<dbReference type="RefSeq" id="WP_064857668.1">
    <property type="nucleotide sequence ID" value="NZ_LZSF01000037.1"/>
</dbReference>
<evidence type="ECO:0000313" key="2">
    <source>
        <dbReference type="EMBL" id="OBA91121.1"/>
    </source>
</evidence>
<evidence type="ECO:0000313" key="3">
    <source>
        <dbReference type="Proteomes" id="UP000093962"/>
    </source>
</evidence>
<gene>
    <name evidence="2" type="ORF">A5642_11105</name>
</gene>
<feature type="region of interest" description="Disordered" evidence="1">
    <location>
        <begin position="122"/>
        <end position="148"/>
    </location>
</feature>
<comment type="caution">
    <text evidence="2">The sequence shown here is derived from an EMBL/GenBank/DDBJ whole genome shotgun (WGS) entry which is preliminary data.</text>
</comment>
<feature type="compositionally biased region" description="Polar residues" evidence="1">
    <location>
        <begin position="138"/>
        <end position="148"/>
    </location>
</feature>
<accession>A0A1A0N1D6</accession>
<dbReference type="Pfam" id="PF14042">
    <property type="entry name" value="DUF4247"/>
    <property type="match status" value="1"/>
</dbReference>
<name>A0A1A0N1D6_MYCMU</name>
<dbReference type="Proteomes" id="UP000093962">
    <property type="component" value="Unassembled WGS sequence"/>
</dbReference>
<dbReference type="OrthoDB" id="3783200at2"/>
<reference evidence="2 3" key="1">
    <citation type="submission" date="2016-06" db="EMBL/GenBank/DDBJ databases">
        <authorList>
            <person name="Kjaerup R.B."/>
            <person name="Dalgaard T.S."/>
            <person name="Juul-Madsen H.R."/>
        </authorList>
    </citation>
    <scope>NUCLEOTIDE SEQUENCE [LARGE SCALE GENOMIC DNA]</scope>
    <source>
        <strain evidence="2 3">1199456.5</strain>
    </source>
</reference>
<dbReference type="EMBL" id="LZSF01000037">
    <property type="protein sequence ID" value="OBA91121.1"/>
    <property type="molecule type" value="Genomic_DNA"/>
</dbReference>
<proteinExistence type="predicted"/>
<organism evidence="2 3">
    <name type="scientific">Mycolicibacterium mucogenicum</name>
    <name type="common">Mycobacterium mucogenicum</name>
    <dbReference type="NCBI Taxonomy" id="56689"/>
    <lineage>
        <taxon>Bacteria</taxon>
        <taxon>Bacillati</taxon>
        <taxon>Actinomycetota</taxon>
        <taxon>Actinomycetes</taxon>
        <taxon>Mycobacteriales</taxon>
        <taxon>Mycobacteriaceae</taxon>
        <taxon>Mycolicibacterium</taxon>
    </lineage>
</organism>
<dbReference type="InterPro" id="IPR025341">
    <property type="entry name" value="DUF4247"/>
</dbReference>
<protein>
    <recommendedName>
        <fullName evidence="4">DUF4247 domain-containing protein</fullName>
    </recommendedName>
</protein>
<evidence type="ECO:0008006" key="4">
    <source>
        <dbReference type="Google" id="ProtNLM"/>
    </source>
</evidence>
<evidence type="ECO:0000256" key="1">
    <source>
        <dbReference type="SAM" id="MobiDB-lite"/>
    </source>
</evidence>
<sequence>MTRGKMLILAGVLAVASVICLAIGISTARTIESFVKDNYQNVGYNTYRCDGSPSDVADDLAEAHRPEARATDRGNYYLRYSDSIAIVGAGSGQACTVRLESLNSGYNHGSYFFLGPGFSPGSPSHSSGGSSGGPGRRQVTTSIPRRLR</sequence>
<dbReference type="AlphaFoldDB" id="A0A1A0N1D6"/>